<keyword evidence="2" id="KW-1185">Reference proteome</keyword>
<dbReference type="AlphaFoldDB" id="A0A318T7Q0"/>
<dbReference type="RefSeq" id="WP_245411701.1">
    <property type="nucleotide sequence ID" value="NZ_QJTF01000003.1"/>
</dbReference>
<protein>
    <submittedName>
        <fullName evidence="1">Uncharacterized protein</fullName>
    </submittedName>
</protein>
<proteinExistence type="predicted"/>
<reference evidence="1 2" key="1">
    <citation type="submission" date="2018-06" db="EMBL/GenBank/DDBJ databases">
        <title>Genomic Encyclopedia of Type Strains, Phase III (KMG-III): the genomes of soil and plant-associated and newly described type strains.</title>
        <authorList>
            <person name="Whitman W."/>
        </authorList>
    </citation>
    <scope>NUCLEOTIDE SEQUENCE [LARGE SCALE GENOMIC DNA]</scope>
    <source>
        <strain evidence="1 2">ORS 1419</strain>
    </source>
</reference>
<name>A0A318T7Q0_9HYPH</name>
<sequence length="96" mass="10615">MATTRKAAQRTEHTMKKRVDAVVKVARQTGLIGEKSARIAGRVSPILVEEAKKRTGLQSDTDLIEFALANVAIEDNFAEEFKKLEGTVDPTLDLEF</sequence>
<evidence type="ECO:0000313" key="2">
    <source>
        <dbReference type="Proteomes" id="UP000247454"/>
    </source>
</evidence>
<comment type="caution">
    <text evidence="1">The sequence shown here is derived from an EMBL/GenBank/DDBJ whole genome shotgun (WGS) entry which is preliminary data.</text>
</comment>
<dbReference type="Proteomes" id="UP000247454">
    <property type="component" value="Unassembled WGS sequence"/>
</dbReference>
<gene>
    <name evidence="1" type="ORF">C7477_10325</name>
</gene>
<accession>A0A318T7Q0</accession>
<organism evidence="1 2">
    <name type="scientific">Phyllobacterium leguminum</name>
    <dbReference type="NCBI Taxonomy" id="314237"/>
    <lineage>
        <taxon>Bacteria</taxon>
        <taxon>Pseudomonadati</taxon>
        <taxon>Pseudomonadota</taxon>
        <taxon>Alphaproteobacteria</taxon>
        <taxon>Hyphomicrobiales</taxon>
        <taxon>Phyllobacteriaceae</taxon>
        <taxon>Phyllobacterium</taxon>
    </lineage>
</organism>
<dbReference type="EMBL" id="QJTF01000003">
    <property type="protein sequence ID" value="PYE89518.1"/>
    <property type="molecule type" value="Genomic_DNA"/>
</dbReference>
<evidence type="ECO:0000313" key="1">
    <source>
        <dbReference type="EMBL" id="PYE89518.1"/>
    </source>
</evidence>